<dbReference type="Proteomes" id="UP001054837">
    <property type="component" value="Unassembled WGS sequence"/>
</dbReference>
<dbReference type="EMBL" id="BPLQ01008664">
    <property type="protein sequence ID" value="GIY38764.1"/>
    <property type="molecule type" value="Genomic_DNA"/>
</dbReference>
<accession>A0AAV4SXX3</accession>
<reference evidence="1 2" key="1">
    <citation type="submission" date="2021-06" db="EMBL/GenBank/DDBJ databases">
        <title>Caerostris darwini draft genome.</title>
        <authorList>
            <person name="Kono N."/>
            <person name="Arakawa K."/>
        </authorList>
    </citation>
    <scope>NUCLEOTIDE SEQUENCE [LARGE SCALE GENOMIC DNA]</scope>
</reference>
<comment type="caution">
    <text evidence="1">The sequence shown here is derived from an EMBL/GenBank/DDBJ whole genome shotgun (WGS) entry which is preliminary data.</text>
</comment>
<gene>
    <name evidence="1" type="ORF">CDAR_194421</name>
</gene>
<sequence length="86" mass="9624">MLYNNVKLSSHYLCMLFPVSLYDPSSRGLPENKQPLSMKSNGYLWGCAATYPLHLHNKVVLLSDSSTAIQDIESYEAPSSKNILEC</sequence>
<protein>
    <submittedName>
        <fullName evidence="1">Uncharacterized protein</fullName>
    </submittedName>
</protein>
<proteinExistence type="predicted"/>
<keyword evidence="2" id="KW-1185">Reference proteome</keyword>
<organism evidence="1 2">
    <name type="scientific">Caerostris darwini</name>
    <dbReference type="NCBI Taxonomy" id="1538125"/>
    <lineage>
        <taxon>Eukaryota</taxon>
        <taxon>Metazoa</taxon>
        <taxon>Ecdysozoa</taxon>
        <taxon>Arthropoda</taxon>
        <taxon>Chelicerata</taxon>
        <taxon>Arachnida</taxon>
        <taxon>Araneae</taxon>
        <taxon>Araneomorphae</taxon>
        <taxon>Entelegynae</taxon>
        <taxon>Araneoidea</taxon>
        <taxon>Araneidae</taxon>
        <taxon>Caerostris</taxon>
    </lineage>
</organism>
<dbReference type="AlphaFoldDB" id="A0AAV4SXX3"/>
<evidence type="ECO:0000313" key="1">
    <source>
        <dbReference type="EMBL" id="GIY38764.1"/>
    </source>
</evidence>
<name>A0AAV4SXX3_9ARAC</name>
<evidence type="ECO:0000313" key="2">
    <source>
        <dbReference type="Proteomes" id="UP001054837"/>
    </source>
</evidence>